<feature type="domain" description="Lipoprotein YgdI/YgdR-like SH3-like" evidence="7">
    <location>
        <begin position="24"/>
        <end position="70"/>
    </location>
</feature>
<dbReference type="PANTHER" id="PTHR37011">
    <property type="entry name" value="POT FAMILY PEPTIDE TRANSPORT PROTEIN-RELATED"/>
    <property type="match status" value="1"/>
</dbReference>
<accession>A0A157QD21</accession>
<sequence length="73" mass="7950">MSPKTLMMVVAASSLAVLAGCSTPTIIHKNDGTQVTTADRPKYNDDSGFYEYNQGGRIVRINKDDVKSIEDVD</sequence>
<organism evidence="8 9">
    <name type="scientific">Bordetella ansorpii</name>
    <dbReference type="NCBI Taxonomy" id="288768"/>
    <lineage>
        <taxon>Bacteria</taxon>
        <taxon>Pseudomonadati</taxon>
        <taxon>Pseudomonadota</taxon>
        <taxon>Betaproteobacteria</taxon>
        <taxon>Burkholderiales</taxon>
        <taxon>Alcaligenaceae</taxon>
        <taxon>Bordetella</taxon>
    </lineage>
</organism>
<dbReference type="Pfam" id="PF06004">
    <property type="entry name" value="DUF903"/>
    <property type="match status" value="1"/>
</dbReference>
<dbReference type="RefSeq" id="WP_066415770.1">
    <property type="nucleotide sequence ID" value="NZ_FKBS01000017.1"/>
</dbReference>
<feature type="chain" id="PRO_5007615222" evidence="6">
    <location>
        <begin position="20"/>
        <end position="73"/>
    </location>
</feature>
<dbReference type="PANTHER" id="PTHR37011:SF1">
    <property type="entry name" value="POT FAMILY PEPTIDE TRANSPORT PROTEIN"/>
    <property type="match status" value="1"/>
</dbReference>
<keyword evidence="3" id="KW-0472">Membrane</keyword>
<evidence type="ECO:0000256" key="2">
    <source>
        <dbReference type="ARBA" id="ARBA00022729"/>
    </source>
</evidence>
<dbReference type="Proteomes" id="UP000077037">
    <property type="component" value="Unassembled WGS sequence"/>
</dbReference>
<evidence type="ECO:0000313" key="9">
    <source>
        <dbReference type="Proteomes" id="UP000077037"/>
    </source>
</evidence>
<keyword evidence="1" id="KW-1003">Cell membrane</keyword>
<keyword evidence="5 8" id="KW-0449">Lipoprotein</keyword>
<protein>
    <submittedName>
        <fullName evidence="8">Lipoprotein</fullName>
    </submittedName>
</protein>
<dbReference type="InterPro" id="IPR010920">
    <property type="entry name" value="LSM_dom_sf"/>
</dbReference>
<evidence type="ECO:0000259" key="7">
    <source>
        <dbReference type="Pfam" id="PF06004"/>
    </source>
</evidence>
<keyword evidence="4" id="KW-0564">Palmitate</keyword>
<keyword evidence="2 6" id="KW-0732">Signal</keyword>
<evidence type="ECO:0000256" key="6">
    <source>
        <dbReference type="SAM" id="SignalP"/>
    </source>
</evidence>
<dbReference type="OrthoDB" id="195643at2"/>
<name>A0A157QD21_9BORD</name>
<evidence type="ECO:0000256" key="4">
    <source>
        <dbReference type="ARBA" id="ARBA00023139"/>
    </source>
</evidence>
<dbReference type="Gene3D" id="2.30.30.100">
    <property type="match status" value="1"/>
</dbReference>
<feature type="signal peptide" evidence="6">
    <location>
        <begin position="1"/>
        <end position="19"/>
    </location>
</feature>
<evidence type="ECO:0000256" key="1">
    <source>
        <dbReference type="ARBA" id="ARBA00022475"/>
    </source>
</evidence>
<gene>
    <name evidence="8" type="primary">ygdR</name>
    <name evidence="8" type="ORF">SAMEA1982600_03490</name>
</gene>
<proteinExistence type="predicted"/>
<evidence type="ECO:0000256" key="5">
    <source>
        <dbReference type="ARBA" id="ARBA00023288"/>
    </source>
</evidence>
<reference evidence="8 9" key="1">
    <citation type="submission" date="2016-03" db="EMBL/GenBank/DDBJ databases">
        <authorList>
            <consortium name="Pathogen Informatics"/>
        </authorList>
    </citation>
    <scope>NUCLEOTIDE SEQUENCE [LARGE SCALE GENOMIC DNA]</scope>
    <source>
        <strain evidence="8 9">NCTC13364</strain>
    </source>
</reference>
<dbReference type="InterPro" id="IPR010305">
    <property type="entry name" value="YgdI/YgdR-like"/>
</dbReference>
<dbReference type="InterPro" id="IPR047807">
    <property type="entry name" value="YgdI/YgdR-like_SH3-like"/>
</dbReference>
<dbReference type="SUPFAM" id="SSF50182">
    <property type="entry name" value="Sm-like ribonucleoproteins"/>
    <property type="match status" value="1"/>
</dbReference>
<dbReference type="EMBL" id="FKBS01000017">
    <property type="protein sequence ID" value="SAI42989.1"/>
    <property type="molecule type" value="Genomic_DNA"/>
</dbReference>
<evidence type="ECO:0000256" key="3">
    <source>
        <dbReference type="ARBA" id="ARBA00023136"/>
    </source>
</evidence>
<dbReference type="AlphaFoldDB" id="A0A157QD21"/>
<evidence type="ECO:0000313" key="8">
    <source>
        <dbReference type="EMBL" id="SAI42989.1"/>
    </source>
</evidence>
<dbReference type="NCBIfam" id="NF033216">
    <property type="entry name" value="lipo_YgdI_YgdR"/>
    <property type="match status" value="1"/>
</dbReference>
<dbReference type="PROSITE" id="PS51257">
    <property type="entry name" value="PROKAR_LIPOPROTEIN"/>
    <property type="match status" value="1"/>
</dbReference>